<protein>
    <submittedName>
        <fullName evidence="1">Uncharacterized protein</fullName>
    </submittedName>
</protein>
<dbReference type="EMBL" id="JBHUFU010000001">
    <property type="protein sequence ID" value="MFD1828564.1"/>
    <property type="molecule type" value="Genomic_DNA"/>
</dbReference>
<comment type="caution">
    <text evidence="1">The sequence shown here is derived from an EMBL/GenBank/DDBJ whole genome shotgun (WGS) entry which is preliminary data.</text>
</comment>
<dbReference type="Proteomes" id="UP001597365">
    <property type="component" value="Unassembled WGS sequence"/>
</dbReference>
<evidence type="ECO:0000313" key="2">
    <source>
        <dbReference type="Proteomes" id="UP001597365"/>
    </source>
</evidence>
<organism evidence="1 2">
    <name type="scientific">Streptomyces desertarenae</name>
    <dbReference type="NCBI Taxonomy" id="2666184"/>
    <lineage>
        <taxon>Bacteria</taxon>
        <taxon>Bacillati</taxon>
        <taxon>Actinomycetota</taxon>
        <taxon>Actinomycetes</taxon>
        <taxon>Kitasatosporales</taxon>
        <taxon>Streptomycetaceae</taxon>
        <taxon>Streptomyces</taxon>
    </lineage>
</organism>
<keyword evidence="2" id="KW-1185">Reference proteome</keyword>
<evidence type="ECO:0000313" key="1">
    <source>
        <dbReference type="EMBL" id="MFD1828564.1"/>
    </source>
</evidence>
<reference evidence="2" key="1">
    <citation type="journal article" date="2019" name="Int. J. Syst. Evol. Microbiol.">
        <title>The Global Catalogue of Microorganisms (GCM) 10K type strain sequencing project: providing services to taxonomists for standard genome sequencing and annotation.</title>
        <authorList>
            <consortium name="The Broad Institute Genomics Platform"/>
            <consortium name="The Broad Institute Genome Sequencing Center for Infectious Disease"/>
            <person name="Wu L."/>
            <person name="Ma J."/>
        </authorList>
    </citation>
    <scope>NUCLEOTIDE SEQUENCE [LARGE SCALE GENOMIC DNA]</scope>
    <source>
        <strain evidence="2">CGMCC 4.7455</strain>
    </source>
</reference>
<proteinExistence type="predicted"/>
<sequence length="62" mass="6723">MEVFHGRVGTDVDIDHAAYRADRLARNGAARRPTGVSDHGRSGSMRQALPRIIGFFDGSSLP</sequence>
<gene>
    <name evidence="1" type="ORF">ACFSJS_02650</name>
</gene>
<accession>A0ABW4PE47</accession>
<dbReference type="RefSeq" id="WP_380896198.1">
    <property type="nucleotide sequence ID" value="NZ_JBHUFU010000001.1"/>
</dbReference>
<name>A0ABW4PE47_9ACTN</name>